<gene>
    <name evidence="3" type="ORF">LSAT_V11C700355830</name>
</gene>
<evidence type="ECO:0000313" key="3">
    <source>
        <dbReference type="EMBL" id="KAJ0195084.1"/>
    </source>
</evidence>
<dbReference type="EMBL" id="NBSK02000007">
    <property type="protein sequence ID" value="KAJ0195084.1"/>
    <property type="molecule type" value="Genomic_DNA"/>
</dbReference>
<dbReference type="Proteomes" id="UP000235145">
    <property type="component" value="Unassembled WGS sequence"/>
</dbReference>
<evidence type="ECO:0000313" key="4">
    <source>
        <dbReference type="Proteomes" id="UP000235145"/>
    </source>
</evidence>
<feature type="compositionally biased region" description="Polar residues" evidence="1">
    <location>
        <begin position="112"/>
        <end position="121"/>
    </location>
</feature>
<feature type="signal peptide" evidence="2">
    <location>
        <begin position="1"/>
        <end position="17"/>
    </location>
</feature>
<feature type="chain" id="PRO_5040393290" evidence="2">
    <location>
        <begin position="18"/>
        <end position="234"/>
    </location>
</feature>
<comment type="caution">
    <text evidence="3">The sequence shown here is derived from an EMBL/GenBank/DDBJ whole genome shotgun (WGS) entry which is preliminary data.</text>
</comment>
<dbReference type="AlphaFoldDB" id="A0A9R1X1Q4"/>
<name>A0A9R1X1Q4_LACSA</name>
<feature type="region of interest" description="Disordered" evidence="1">
    <location>
        <begin position="107"/>
        <end position="127"/>
    </location>
</feature>
<proteinExistence type="predicted"/>
<keyword evidence="2" id="KW-0732">Signal</keyword>
<accession>A0A9R1X1Q4</accession>
<protein>
    <submittedName>
        <fullName evidence="3">Uncharacterized protein</fullName>
    </submittedName>
</protein>
<evidence type="ECO:0000256" key="2">
    <source>
        <dbReference type="SAM" id="SignalP"/>
    </source>
</evidence>
<reference evidence="3 4" key="1">
    <citation type="journal article" date="2017" name="Nat. Commun.">
        <title>Genome assembly with in vitro proximity ligation data and whole-genome triplication in lettuce.</title>
        <authorList>
            <person name="Reyes-Chin-Wo S."/>
            <person name="Wang Z."/>
            <person name="Yang X."/>
            <person name="Kozik A."/>
            <person name="Arikit S."/>
            <person name="Song C."/>
            <person name="Xia L."/>
            <person name="Froenicke L."/>
            <person name="Lavelle D.O."/>
            <person name="Truco M.J."/>
            <person name="Xia R."/>
            <person name="Zhu S."/>
            <person name="Xu C."/>
            <person name="Xu H."/>
            <person name="Xu X."/>
            <person name="Cox K."/>
            <person name="Korf I."/>
            <person name="Meyers B.C."/>
            <person name="Michelmore R.W."/>
        </authorList>
    </citation>
    <scope>NUCLEOTIDE SEQUENCE [LARGE SCALE GENOMIC DNA]</scope>
    <source>
        <strain evidence="4">cv. Salinas</strain>
        <tissue evidence="3">Seedlings</tissue>
    </source>
</reference>
<sequence length="234" mass="25448">MDWALGLVCVRTQLLIGCYFGVDSSGICHLAAGVESAGLQQRGIVSTGLQQCEVSLLPVGTGLRPQCRPVQLAVVSGLRSNAVVISFGLRSDVGDKVPVSQLRTSVRCRGQGPSQSASDSGSMEGARPQLAQTSVRCSGQGPVCALYVIAWYVFRDAQNIELSDSSNKPTPEEEDSEEQQLVVGNKCDYTNRQQLEREEVVLARVYVDVFKDKQCGNQQRSDAFWERVLESFNA</sequence>
<organism evidence="3 4">
    <name type="scientific">Lactuca sativa</name>
    <name type="common">Garden lettuce</name>
    <dbReference type="NCBI Taxonomy" id="4236"/>
    <lineage>
        <taxon>Eukaryota</taxon>
        <taxon>Viridiplantae</taxon>
        <taxon>Streptophyta</taxon>
        <taxon>Embryophyta</taxon>
        <taxon>Tracheophyta</taxon>
        <taxon>Spermatophyta</taxon>
        <taxon>Magnoliopsida</taxon>
        <taxon>eudicotyledons</taxon>
        <taxon>Gunneridae</taxon>
        <taxon>Pentapetalae</taxon>
        <taxon>asterids</taxon>
        <taxon>campanulids</taxon>
        <taxon>Asterales</taxon>
        <taxon>Asteraceae</taxon>
        <taxon>Cichorioideae</taxon>
        <taxon>Cichorieae</taxon>
        <taxon>Lactucinae</taxon>
        <taxon>Lactuca</taxon>
    </lineage>
</organism>
<evidence type="ECO:0000256" key="1">
    <source>
        <dbReference type="SAM" id="MobiDB-lite"/>
    </source>
</evidence>
<keyword evidence="4" id="KW-1185">Reference proteome</keyword>